<name>A0AAV2Z6B1_9STRA</name>
<evidence type="ECO:0000313" key="1">
    <source>
        <dbReference type="EMBL" id="DBA02513.1"/>
    </source>
</evidence>
<evidence type="ECO:0000313" key="2">
    <source>
        <dbReference type="Proteomes" id="UP001146120"/>
    </source>
</evidence>
<sequence>MHLGGNPRHYIYVFHSFYLDERQQAVQSKFPALGNTSTVTIYRLLRFDLNLTRKVLTKRASEAVPADIRVFVAKLGRFKAALTKWCSWMRPRSMAETLYVAAHGPNVAFQL</sequence>
<reference evidence="1" key="1">
    <citation type="submission" date="2022-11" db="EMBL/GenBank/DDBJ databases">
        <authorList>
            <person name="Morgan W.R."/>
            <person name="Tartar A."/>
        </authorList>
    </citation>
    <scope>NUCLEOTIDE SEQUENCE</scope>
    <source>
        <strain evidence="1">ARSEF 373</strain>
    </source>
</reference>
<protein>
    <recommendedName>
        <fullName evidence="3">Transposase</fullName>
    </recommendedName>
</protein>
<comment type="caution">
    <text evidence="1">The sequence shown here is derived from an EMBL/GenBank/DDBJ whole genome shotgun (WGS) entry which is preliminary data.</text>
</comment>
<dbReference type="EMBL" id="DAKRPA010000030">
    <property type="protein sequence ID" value="DBA02513.1"/>
    <property type="molecule type" value="Genomic_DNA"/>
</dbReference>
<keyword evidence="2" id="KW-1185">Reference proteome</keyword>
<gene>
    <name evidence="1" type="ORF">N0F65_010985</name>
</gene>
<reference evidence="1" key="2">
    <citation type="journal article" date="2023" name="Microbiol Resour">
        <title>Decontamination and Annotation of the Draft Genome Sequence of the Oomycete Lagenidium giganteum ARSEF 373.</title>
        <authorList>
            <person name="Morgan W.R."/>
            <person name="Tartar A."/>
        </authorList>
    </citation>
    <scope>NUCLEOTIDE SEQUENCE</scope>
    <source>
        <strain evidence="1">ARSEF 373</strain>
    </source>
</reference>
<evidence type="ECO:0008006" key="3">
    <source>
        <dbReference type="Google" id="ProtNLM"/>
    </source>
</evidence>
<organism evidence="1 2">
    <name type="scientific">Lagenidium giganteum</name>
    <dbReference type="NCBI Taxonomy" id="4803"/>
    <lineage>
        <taxon>Eukaryota</taxon>
        <taxon>Sar</taxon>
        <taxon>Stramenopiles</taxon>
        <taxon>Oomycota</taxon>
        <taxon>Peronosporomycetes</taxon>
        <taxon>Pythiales</taxon>
        <taxon>Pythiaceae</taxon>
    </lineage>
</organism>
<dbReference type="AlphaFoldDB" id="A0AAV2Z6B1"/>
<accession>A0AAV2Z6B1</accession>
<proteinExistence type="predicted"/>
<dbReference type="Proteomes" id="UP001146120">
    <property type="component" value="Unassembled WGS sequence"/>
</dbReference>